<proteinExistence type="predicted"/>
<sequence length="23" mass="2386">DGKSGKEVILIINEGSGQVAENK</sequence>
<accession>A0A382W7A6</accession>
<dbReference type="AlphaFoldDB" id="A0A382W7A6"/>
<feature type="non-terminal residue" evidence="1">
    <location>
        <position position="1"/>
    </location>
</feature>
<gene>
    <name evidence="1" type="ORF">METZ01_LOCUS407423</name>
</gene>
<protein>
    <submittedName>
        <fullName evidence="1">Uncharacterized protein</fullName>
    </submittedName>
</protein>
<dbReference type="EMBL" id="UINC01157528">
    <property type="protein sequence ID" value="SVD54569.1"/>
    <property type="molecule type" value="Genomic_DNA"/>
</dbReference>
<organism evidence="1">
    <name type="scientific">marine metagenome</name>
    <dbReference type="NCBI Taxonomy" id="408172"/>
    <lineage>
        <taxon>unclassified sequences</taxon>
        <taxon>metagenomes</taxon>
        <taxon>ecological metagenomes</taxon>
    </lineage>
</organism>
<reference evidence="1" key="1">
    <citation type="submission" date="2018-05" db="EMBL/GenBank/DDBJ databases">
        <authorList>
            <person name="Lanie J.A."/>
            <person name="Ng W.-L."/>
            <person name="Kazmierczak K.M."/>
            <person name="Andrzejewski T.M."/>
            <person name="Davidsen T.M."/>
            <person name="Wayne K.J."/>
            <person name="Tettelin H."/>
            <person name="Glass J.I."/>
            <person name="Rusch D."/>
            <person name="Podicherti R."/>
            <person name="Tsui H.-C.T."/>
            <person name="Winkler M.E."/>
        </authorList>
    </citation>
    <scope>NUCLEOTIDE SEQUENCE</scope>
</reference>
<evidence type="ECO:0000313" key="1">
    <source>
        <dbReference type="EMBL" id="SVD54569.1"/>
    </source>
</evidence>
<name>A0A382W7A6_9ZZZZ</name>